<gene>
    <name evidence="1" type="ORF">BYL167_LOCUS50139</name>
    <name evidence="2" type="ORF">SMN809_LOCUS56943</name>
</gene>
<dbReference type="EMBL" id="CAJOBI010206016">
    <property type="protein sequence ID" value="CAF5005278.1"/>
    <property type="molecule type" value="Genomic_DNA"/>
</dbReference>
<protein>
    <submittedName>
        <fullName evidence="2">Uncharacterized protein</fullName>
    </submittedName>
</protein>
<comment type="caution">
    <text evidence="2">The sequence shown here is derived from an EMBL/GenBank/DDBJ whole genome shotgun (WGS) entry which is preliminary data.</text>
</comment>
<dbReference type="AlphaFoldDB" id="A0A8S3DU32"/>
<evidence type="ECO:0000313" key="1">
    <source>
        <dbReference type="EMBL" id="CAF4849292.1"/>
    </source>
</evidence>
<proteinExistence type="predicted"/>
<name>A0A8S3DU32_9BILA</name>
<dbReference type="Proteomes" id="UP000681967">
    <property type="component" value="Unassembled WGS sequence"/>
</dbReference>
<reference evidence="2" key="1">
    <citation type="submission" date="2021-02" db="EMBL/GenBank/DDBJ databases">
        <authorList>
            <person name="Nowell W R."/>
        </authorList>
    </citation>
    <scope>NUCLEOTIDE SEQUENCE</scope>
</reference>
<organism evidence="2 3">
    <name type="scientific">Rotaria magnacalcarata</name>
    <dbReference type="NCBI Taxonomy" id="392030"/>
    <lineage>
        <taxon>Eukaryota</taxon>
        <taxon>Metazoa</taxon>
        <taxon>Spiralia</taxon>
        <taxon>Gnathifera</taxon>
        <taxon>Rotifera</taxon>
        <taxon>Eurotatoria</taxon>
        <taxon>Bdelloidea</taxon>
        <taxon>Philodinida</taxon>
        <taxon>Philodinidae</taxon>
        <taxon>Rotaria</taxon>
    </lineage>
</organism>
<dbReference type="EMBL" id="CAJOBH010151945">
    <property type="protein sequence ID" value="CAF4849292.1"/>
    <property type="molecule type" value="Genomic_DNA"/>
</dbReference>
<evidence type="ECO:0000313" key="2">
    <source>
        <dbReference type="EMBL" id="CAF5005278.1"/>
    </source>
</evidence>
<feature type="non-terminal residue" evidence="2">
    <location>
        <position position="1"/>
    </location>
</feature>
<accession>A0A8S3DU32</accession>
<sequence>KKKITFQMQDKYRTENPQSARLLIAAKNRFEILLLQKM</sequence>
<dbReference type="Proteomes" id="UP000676336">
    <property type="component" value="Unassembled WGS sequence"/>
</dbReference>
<evidence type="ECO:0000313" key="3">
    <source>
        <dbReference type="Proteomes" id="UP000676336"/>
    </source>
</evidence>